<dbReference type="Proteomes" id="UP000007800">
    <property type="component" value="Unassembled WGS sequence"/>
</dbReference>
<feature type="binding site" evidence="9">
    <location>
        <position position="196"/>
    </location>
    <ligand>
        <name>FAD</name>
        <dbReference type="ChEBI" id="CHEBI:57692"/>
    </ligand>
</feature>
<feature type="binding site" evidence="9">
    <location>
        <position position="172"/>
    </location>
    <ligand>
        <name>FAD</name>
        <dbReference type="ChEBI" id="CHEBI:57692"/>
    </ligand>
</feature>
<keyword evidence="4" id="KW-0479">Metal-binding</keyword>
<dbReference type="AlphaFoldDB" id="C5KYD9"/>
<comment type="cofactor">
    <cofactor evidence="1 9">
        <name>FAD</name>
        <dbReference type="ChEBI" id="CHEBI:57692"/>
    </cofactor>
</comment>
<evidence type="ECO:0000256" key="5">
    <source>
        <dbReference type="ARBA" id="ARBA00022827"/>
    </source>
</evidence>
<dbReference type="Gene3D" id="2.40.30.10">
    <property type="entry name" value="Translation factors"/>
    <property type="match status" value="1"/>
</dbReference>
<evidence type="ECO:0000256" key="1">
    <source>
        <dbReference type="ARBA" id="ARBA00001974"/>
    </source>
</evidence>
<dbReference type="SUPFAM" id="SSF63380">
    <property type="entry name" value="Riboflavin synthase domain-like"/>
    <property type="match status" value="1"/>
</dbReference>
<dbReference type="OrthoDB" id="432685at2759"/>
<dbReference type="InterPro" id="IPR001834">
    <property type="entry name" value="CBR-like"/>
</dbReference>
<dbReference type="GO" id="GO:0046872">
    <property type="term" value="F:metal ion binding"/>
    <property type="evidence" value="ECO:0007669"/>
    <property type="project" value="UniProtKB-KW"/>
</dbReference>
<dbReference type="GO" id="GO:0016491">
    <property type="term" value="F:oxidoreductase activity"/>
    <property type="evidence" value="ECO:0007669"/>
    <property type="project" value="UniProtKB-KW"/>
</dbReference>
<feature type="binding site" evidence="9">
    <location>
        <position position="170"/>
    </location>
    <ligand>
        <name>FAD</name>
        <dbReference type="ChEBI" id="CHEBI:57692"/>
    </ligand>
</feature>
<keyword evidence="3" id="KW-0001">2Fe-2S</keyword>
<dbReference type="InterPro" id="IPR017938">
    <property type="entry name" value="Riboflavin_synthase-like_b-brl"/>
</dbReference>
<dbReference type="EMBL" id="GG677382">
    <property type="protein sequence ID" value="EER10516.1"/>
    <property type="molecule type" value="Genomic_DNA"/>
</dbReference>
<feature type="domain" description="Rieske" evidence="10">
    <location>
        <begin position="8"/>
        <end position="109"/>
    </location>
</feature>
<dbReference type="GO" id="GO:0005739">
    <property type="term" value="C:mitochondrion"/>
    <property type="evidence" value="ECO:0007669"/>
    <property type="project" value="TreeGrafter"/>
</dbReference>
<dbReference type="SUPFAM" id="SSF52343">
    <property type="entry name" value="Ferredoxin reductase-like, C-terminal NADP-linked domain"/>
    <property type="match status" value="1"/>
</dbReference>
<feature type="binding site" evidence="9">
    <location>
        <position position="186"/>
    </location>
    <ligand>
        <name>FAD</name>
        <dbReference type="ChEBI" id="CHEBI:57692"/>
    </ligand>
</feature>
<name>C5KYD9_PERM5</name>
<dbReference type="Gene3D" id="2.102.10.10">
    <property type="entry name" value="Rieske [2Fe-2S] iron-sulphur domain"/>
    <property type="match status" value="1"/>
</dbReference>
<evidence type="ECO:0000256" key="6">
    <source>
        <dbReference type="ARBA" id="ARBA00023002"/>
    </source>
</evidence>
<dbReference type="Gene3D" id="3.40.50.80">
    <property type="entry name" value="Nucleotide-binding domain of ferredoxin-NADP reductase (FNR) module"/>
    <property type="match status" value="1"/>
</dbReference>
<sequence length="354" mass="38756">MCLSSDRRTIRVADSIPVGESVQVSILAEPFVVFHVRDGEYYAIQNPCVACFSPSTFCGQPVDLETLTVKCAKGGHAVSLKDGSMLEGGLGQISAKAFAVEGDGVYVEVPEALADWAQWTLADRRNVAKDVDAFVFDVPKGIRREEMLRGDGIVHVSSKIVVDGISSCVRDYTPTRLLPGNRVEILVKNYPVHGIMSKHYHSLKIGDQLVHRVNPKMTFNLSKLTGEGKLKKLVMVGAGSGITPMHQVLSSKAVEKIDKVLVMGFFRDEKDIIEFPGSEIPANVKIQTCITQPTGCPTALKQCLDDESLPKGDGSKSMYIVWSGPRGFNSTIDRELESRNFHGFDEDCLVELPN</sequence>
<gene>
    <name evidence="11" type="ORF">Pmar_PMAR005851</name>
</gene>
<evidence type="ECO:0000256" key="3">
    <source>
        <dbReference type="ARBA" id="ARBA00022714"/>
    </source>
</evidence>
<keyword evidence="5 9" id="KW-0274">FAD</keyword>
<keyword evidence="12" id="KW-1185">Reference proteome</keyword>
<evidence type="ECO:0000256" key="9">
    <source>
        <dbReference type="PIRSR" id="PIRSR601834-1"/>
    </source>
</evidence>
<keyword evidence="2 9" id="KW-0285">Flavoprotein</keyword>
<dbReference type="InterPro" id="IPR039261">
    <property type="entry name" value="FNR_nucleotide-bd"/>
</dbReference>
<evidence type="ECO:0000256" key="8">
    <source>
        <dbReference type="ARBA" id="ARBA00023014"/>
    </source>
</evidence>
<feature type="binding site" evidence="9">
    <location>
        <position position="243"/>
    </location>
    <ligand>
        <name>FAD</name>
        <dbReference type="ChEBI" id="CHEBI:57692"/>
    </ligand>
</feature>
<evidence type="ECO:0000256" key="4">
    <source>
        <dbReference type="ARBA" id="ARBA00022723"/>
    </source>
</evidence>
<dbReference type="SUPFAM" id="SSF50022">
    <property type="entry name" value="ISP domain"/>
    <property type="match status" value="1"/>
</dbReference>
<dbReference type="InterPro" id="IPR008333">
    <property type="entry name" value="Cbr1-like_FAD-bd_dom"/>
</dbReference>
<dbReference type="RefSeq" id="XP_002778721.1">
    <property type="nucleotide sequence ID" value="XM_002778675.1"/>
</dbReference>
<feature type="binding site" evidence="9">
    <location>
        <position position="197"/>
    </location>
    <ligand>
        <name>FAD</name>
        <dbReference type="ChEBI" id="CHEBI:57692"/>
    </ligand>
</feature>
<dbReference type="InterPro" id="IPR036922">
    <property type="entry name" value="Rieske_2Fe-2S_sf"/>
</dbReference>
<dbReference type="GO" id="GO:0051537">
    <property type="term" value="F:2 iron, 2 sulfur cluster binding"/>
    <property type="evidence" value="ECO:0007669"/>
    <property type="project" value="UniProtKB-KW"/>
</dbReference>
<keyword evidence="6" id="KW-0560">Oxidoreductase</keyword>
<keyword evidence="8" id="KW-0411">Iron-sulfur</keyword>
<keyword evidence="7" id="KW-0408">Iron</keyword>
<reference evidence="11 12" key="1">
    <citation type="submission" date="2008-07" db="EMBL/GenBank/DDBJ databases">
        <authorList>
            <person name="El-Sayed N."/>
            <person name="Caler E."/>
            <person name="Inman J."/>
            <person name="Amedeo P."/>
            <person name="Hass B."/>
            <person name="Wortman J."/>
        </authorList>
    </citation>
    <scope>NUCLEOTIDE SEQUENCE [LARGE SCALE GENOMIC DNA]</scope>
    <source>
        <strain evidence="12">ATCC 50983 / TXsc</strain>
    </source>
</reference>
<protein>
    <submittedName>
        <fullName evidence="11">Flavohemoprotein b5/b5r, putative</fullName>
    </submittedName>
</protein>
<feature type="binding site" evidence="9">
    <location>
        <position position="188"/>
    </location>
    <ligand>
        <name>FAD</name>
        <dbReference type="ChEBI" id="CHEBI:57692"/>
    </ligand>
</feature>
<dbReference type="PROSITE" id="PS51296">
    <property type="entry name" value="RIESKE"/>
    <property type="match status" value="1"/>
</dbReference>
<dbReference type="Pfam" id="PF00970">
    <property type="entry name" value="FAD_binding_6"/>
    <property type="match status" value="1"/>
</dbReference>
<dbReference type="PANTHER" id="PTHR19370">
    <property type="entry name" value="NADH-CYTOCHROME B5 REDUCTASE"/>
    <property type="match status" value="1"/>
</dbReference>
<dbReference type="PANTHER" id="PTHR19370:SF189">
    <property type="entry name" value="CYTOCHROME C MITOCHONDRIAL IMPORT FACTOR CYC2"/>
    <property type="match status" value="1"/>
</dbReference>
<evidence type="ECO:0000256" key="2">
    <source>
        <dbReference type="ARBA" id="ARBA00022630"/>
    </source>
</evidence>
<evidence type="ECO:0000259" key="10">
    <source>
        <dbReference type="PROSITE" id="PS51296"/>
    </source>
</evidence>
<evidence type="ECO:0000313" key="11">
    <source>
        <dbReference type="EMBL" id="EER10516.1"/>
    </source>
</evidence>
<organism evidence="12">
    <name type="scientific">Perkinsus marinus (strain ATCC 50983 / TXsc)</name>
    <dbReference type="NCBI Taxonomy" id="423536"/>
    <lineage>
        <taxon>Eukaryota</taxon>
        <taxon>Sar</taxon>
        <taxon>Alveolata</taxon>
        <taxon>Perkinsozoa</taxon>
        <taxon>Perkinsea</taxon>
        <taxon>Perkinsida</taxon>
        <taxon>Perkinsidae</taxon>
        <taxon>Perkinsus</taxon>
    </lineage>
</organism>
<accession>C5KYD9</accession>
<dbReference type="GeneID" id="9038551"/>
<dbReference type="InterPro" id="IPR017941">
    <property type="entry name" value="Rieske_2Fe-2S"/>
</dbReference>
<proteinExistence type="predicted"/>
<dbReference type="InParanoid" id="C5KYD9"/>
<evidence type="ECO:0000256" key="7">
    <source>
        <dbReference type="ARBA" id="ARBA00023004"/>
    </source>
</evidence>
<evidence type="ECO:0000313" key="12">
    <source>
        <dbReference type="Proteomes" id="UP000007800"/>
    </source>
</evidence>